<keyword evidence="6" id="KW-1133">Transmembrane helix</keyword>
<dbReference type="Pfam" id="PF01066">
    <property type="entry name" value="CDP-OH_P_transf"/>
    <property type="match status" value="1"/>
</dbReference>
<sequence>MLFPPRKLENLKHYVYSSQDDSFLVAMGIGHYHRFVLGFFPTWVAPNLITLTGFLAMLVPVACILLKDPNFRGNQRVALLSGLVIWFYSTMDCIDGMQARRTGSGSVLGQLFDHGVDSLVSTLVVLCLSSGVAIGDRRIVAMGMIMVHSVFYWATMNEFYTGVLYLGVVGPTELLLGCSLLLVGCYFLGHWAKLTLKQGRVPNMALLSLFVAWTGVLLYNIVVTSRTCAGLAKERFSSFLLGAVVSNGAFVMFQASIMYTLYWSSDLGGNVLFYGYILLCTVTFSLFSILTIYSHQLGDTHPEVPVVLPVLVFLVSVLLARPSSKRSSFVVVSLVLTGVLNYIYHINTIITEICATMGISCFRIE</sequence>
<dbReference type="RefSeq" id="XP_067545314.1">
    <property type="nucleotide sequence ID" value="XM_067687606.1"/>
</dbReference>
<dbReference type="InterPro" id="IPR048254">
    <property type="entry name" value="CDP_ALCOHOL_P_TRANSF_CS"/>
</dbReference>
<dbReference type="GO" id="GO:0016780">
    <property type="term" value="F:phosphotransferase activity, for other substituted phosphate groups"/>
    <property type="evidence" value="ECO:0007669"/>
    <property type="project" value="InterPro"/>
</dbReference>
<feature type="transmembrane region" description="Helical" evidence="6">
    <location>
        <begin position="236"/>
        <end position="259"/>
    </location>
</feature>
<evidence type="ECO:0000256" key="4">
    <source>
        <dbReference type="ARBA" id="ARBA00023136"/>
    </source>
</evidence>
<dbReference type="EMBL" id="LTDL01000014">
    <property type="protein sequence ID" value="OAG31713.1"/>
    <property type="molecule type" value="Genomic_DNA"/>
</dbReference>
<evidence type="ECO:0000256" key="3">
    <source>
        <dbReference type="ARBA" id="ARBA00022679"/>
    </source>
</evidence>
<dbReference type="InterPro" id="IPR043130">
    <property type="entry name" value="CDP-OH_PTrfase_TM_dom"/>
</dbReference>
<dbReference type="GO" id="GO:0008654">
    <property type="term" value="P:phospholipid biosynthetic process"/>
    <property type="evidence" value="ECO:0007669"/>
    <property type="project" value="InterPro"/>
</dbReference>
<feature type="transmembrane region" description="Helical" evidence="6">
    <location>
        <begin position="204"/>
        <end position="224"/>
    </location>
</feature>
<feature type="transmembrane region" description="Helical" evidence="6">
    <location>
        <begin position="77"/>
        <end position="98"/>
    </location>
</feature>
<feature type="transmembrane region" description="Helical" evidence="6">
    <location>
        <begin position="118"/>
        <end position="135"/>
    </location>
</feature>
<gene>
    <name evidence="7" type="ORF">NEDG_00188</name>
</gene>
<proteinExistence type="inferred from homology"/>
<evidence type="ECO:0000256" key="1">
    <source>
        <dbReference type="ARBA" id="ARBA00004370"/>
    </source>
</evidence>
<dbReference type="STRING" id="1805483.A0A177EIA8"/>
<dbReference type="InterPro" id="IPR000462">
    <property type="entry name" value="CDP-OH_P_trans"/>
</dbReference>
<dbReference type="OrthoDB" id="196717at2759"/>
<comment type="caution">
    <text evidence="7">The sequence shown here is derived from an EMBL/GenBank/DDBJ whole genome shotgun (WGS) entry which is preliminary data.</text>
</comment>
<keyword evidence="4 6" id="KW-0472">Membrane</keyword>
<dbReference type="VEuPathDB" id="MicrosporidiaDB:NEDG_00188"/>
<name>A0A177EIA8_9MICR</name>
<evidence type="ECO:0000256" key="6">
    <source>
        <dbReference type="SAM" id="Phobius"/>
    </source>
</evidence>
<comment type="subcellular location">
    <subcellularLocation>
        <location evidence="1">Membrane</location>
    </subcellularLocation>
</comment>
<dbReference type="GO" id="GO:0016020">
    <property type="term" value="C:membrane"/>
    <property type="evidence" value="ECO:0007669"/>
    <property type="project" value="UniProtKB-SubCell"/>
</dbReference>
<keyword evidence="6" id="KW-0812">Transmembrane</keyword>
<dbReference type="GeneID" id="93646538"/>
<dbReference type="PROSITE" id="PS00379">
    <property type="entry name" value="CDP_ALCOHOL_P_TRANSF"/>
    <property type="match status" value="1"/>
</dbReference>
<dbReference type="PANTHER" id="PTHR10414">
    <property type="entry name" value="ETHANOLAMINEPHOSPHOTRANSFERASE"/>
    <property type="match status" value="1"/>
</dbReference>
<feature type="transmembrane region" description="Helical" evidence="6">
    <location>
        <begin position="271"/>
        <end position="292"/>
    </location>
</feature>
<organism evidence="7 8">
    <name type="scientific">Nematocida displodere</name>
    <dbReference type="NCBI Taxonomy" id="1805483"/>
    <lineage>
        <taxon>Eukaryota</taxon>
        <taxon>Fungi</taxon>
        <taxon>Fungi incertae sedis</taxon>
        <taxon>Microsporidia</taxon>
        <taxon>Nematocida</taxon>
    </lineage>
</organism>
<reference evidence="7 8" key="1">
    <citation type="submission" date="2016-02" db="EMBL/GenBank/DDBJ databases">
        <title>Discovery of a natural microsporidian pathogen with a broad tissue tropism in Caenorhabditis elegans.</title>
        <authorList>
            <person name="Luallen R.J."/>
            <person name="Reinke A.W."/>
            <person name="Tong L."/>
            <person name="Botts M.R."/>
            <person name="Felix M.-A."/>
            <person name="Troemel E.R."/>
        </authorList>
    </citation>
    <scope>NUCLEOTIDE SEQUENCE [LARGE SCALE GENOMIC DNA]</scope>
    <source>
        <strain evidence="7 8">JUm2807</strain>
    </source>
</reference>
<dbReference type="Proteomes" id="UP000185944">
    <property type="component" value="Unassembled WGS sequence"/>
</dbReference>
<accession>A0A177EIA8</accession>
<evidence type="ECO:0000313" key="7">
    <source>
        <dbReference type="EMBL" id="OAG31713.1"/>
    </source>
</evidence>
<dbReference type="AlphaFoldDB" id="A0A177EIA8"/>
<dbReference type="PANTHER" id="PTHR10414:SF37">
    <property type="entry name" value="BB IN A BOXCAR, ISOFORM C"/>
    <property type="match status" value="1"/>
</dbReference>
<evidence type="ECO:0000256" key="5">
    <source>
        <dbReference type="RuleBase" id="RU003750"/>
    </source>
</evidence>
<dbReference type="PIRSF" id="PIRSF015665">
    <property type="entry name" value="CHOPT"/>
    <property type="match status" value="1"/>
</dbReference>
<keyword evidence="8" id="KW-1185">Reference proteome</keyword>
<protein>
    <submittedName>
        <fullName evidence="7">Ethanolaminephosphotransferase</fullName>
    </submittedName>
</protein>
<evidence type="ECO:0000256" key="2">
    <source>
        <dbReference type="ARBA" id="ARBA00010441"/>
    </source>
</evidence>
<evidence type="ECO:0000313" key="8">
    <source>
        <dbReference type="Proteomes" id="UP000185944"/>
    </source>
</evidence>
<keyword evidence="3 5" id="KW-0808">Transferase</keyword>
<feature type="transmembrane region" description="Helical" evidence="6">
    <location>
        <begin position="304"/>
        <end position="320"/>
    </location>
</feature>
<dbReference type="Gene3D" id="1.20.120.1760">
    <property type="match status" value="1"/>
</dbReference>
<comment type="similarity">
    <text evidence="2 5">Belongs to the CDP-alcohol phosphatidyltransferase class-I family.</text>
</comment>
<dbReference type="InterPro" id="IPR014472">
    <property type="entry name" value="CHOPT"/>
</dbReference>
<feature type="transmembrane region" description="Helical" evidence="6">
    <location>
        <begin position="43"/>
        <end position="65"/>
    </location>
</feature>
<feature type="transmembrane region" description="Helical" evidence="6">
    <location>
        <begin position="327"/>
        <end position="344"/>
    </location>
</feature>